<name>A0A4Z1P0X4_9PEZI</name>
<comment type="caution">
    <text evidence="1">The sequence shown here is derived from an EMBL/GenBank/DDBJ whole genome shotgun (WGS) entry which is preliminary data.</text>
</comment>
<accession>A0A4Z1P0X4</accession>
<evidence type="ECO:0000313" key="2">
    <source>
        <dbReference type="Proteomes" id="UP000298493"/>
    </source>
</evidence>
<organism evidence="1 2">
    <name type="scientific">Venturia nashicola</name>
    <dbReference type="NCBI Taxonomy" id="86259"/>
    <lineage>
        <taxon>Eukaryota</taxon>
        <taxon>Fungi</taxon>
        <taxon>Dikarya</taxon>
        <taxon>Ascomycota</taxon>
        <taxon>Pezizomycotina</taxon>
        <taxon>Dothideomycetes</taxon>
        <taxon>Pleosporomycetidae</taxon>
        <taxon>Venturiales</taxon>
        <taxon>Venturiaceae</taxon>
        <taxon>Venturia</taxon>
    </lineage>
</organism>
<protein>
    <recommendedName>
        <fullName evidence="3">Lysine-specific metallo-endopeptidase domain-containing protein</fullName>
    </recommendedName>
</protein>
<dbReference type="EMBL" id="SNSC02000029">
    <property type="protein sequence ID" value="TID13087.1"/>
    <property type="molecule type" value="Genomic_DNA"/>
</dbReference>
<dbReference type="Proteomes" id="UP000298493">
    <property type="component" value="Unassembled WGS sequence"/>
</dbReference>
<evidence type="ECO:0008006" key="3">
    <source>
        <dbReference type="Google" id="ProtNLM"/>
    </source>
</evidence>
<keyword evidence="2" id="KW-1185">Reference proteome</keyword>
<proteinExistence type="predicted"/>
<evidence type="ECO:0000313" key="1">
    <source>
        <dbReference type="EMBL" id="TID13087.1"/>
    </source>
</evidence>
<gene>
    <name evidence="1" type="ORF">E6O75_ATG10036</name>
</gene>
<reference evidence="1 2" key="1">
    <citation type="submission" date="2019-04" db="EMBL/GenBank/DDBJ databases">
        <title>High contiguity whole genome sequence and gene annotation resource for two Venturia nashicola isolates.</title>
        <authorList>
            <person name="Prokchorchik M."/>
            <person name="Won K."/>
            <person name="Lee Y."/>
            <person name="Choi E.D."/>
            <person name="Segonzac C."/>
            <person name="Sohn K.H."/>
        </authorList>
    </citation>
    <scope>NUCLEOTIDE SEQUENCE [LARGE SCALE GENOMIC DNA]</scope>
    <source>
        <strain evidence="1 2">PRI2</strain>
    </source>
</reference>
<dbReference type="AlphaFoldDB" id="A0A4Z1P0X4"/>
<sequence length="150" mass="17297">MLQAELTDHGTPFSWRFAGDRTQNEEFAVHIQKLHLNRNVETPWIDWFSKRLDATVLHELSHTIAAGYAGDNKGVKSYGWDNCRGMLDSTNAGTKNISLQWCRESTSLSLYKHLQTEAQVQLVVDVAKALEHGKRKRFRILRHRHETRTA</sequence>